<dbReference type="InterPro" id="IPR014710">
    <property type="entry name" value="RmlC-like_jellyroll"/>
</dbReference>
<dbReference type="AlphaFoldDB" id="A0A9Y2MX26"/>
<dbReference type="InterPro" id="IPR050807">
    <property type="entry name" value="TransReg_Diox_bact_type"/>
</dbReference>
<keyword evidence="4" id="KW-1185">Reference proteome</keyword>
<gene>
    <name evidence="3" type="ORF">QRX50_05845</name>
</gene>
<accession>A0A9Y2MX26</accession>
<keyword evidence="1" id="KW-0238">DNA-binding</keyword>
<dbReference type="SUPFAM" id="SSF47413">
    <property type="entry name" value="lambda repressor-like DNA-binding domains"/>
    <property type="match status" value="1"/>
</dbReference>
<dbReference type="Pfam" id="PF01381">
    <property type="entry name" value="HTH_3"/>
    <property type="match status" value="1"/>
</dbReference>
<evidence type="ECO:0000313" key="4">
    <source>
        <dbReference type="Proteomes" id="UP001236014"/>
    </source>
</evidence>
<dbReference type="Gene3D" id="2.60.120.10">
    <property type="entry name" value="Jelly Rolls"/>
    <property type="match status" value="1"/>
</dbReference>
<dbReference type="Pfam" id="PF07883">
    <property type="entry name" value="Cupin_2"/>
    <property type="match status" value="1"/>
</dbReference>
<dbReference type="SMART" id="SM00530">
    <property type="entry name" value="HTH_XRE"/>
    <property type="match status" value="1"/>
</dbReference>
<evidence type="ECO:0000313" key="3">
    <source>
        <dbReference type="EMBL" id="WIX80303.1"/>
    </source>
</evidence>
<dbReference type="EMBL" id="CP127294">
    <property type="protein sequence ID" value="WIX80303.1"/>
    <property type="molecule type" value="Genomic_DNA"/>
</dbReference>
<protein>
    <submittedName>
        <fullName evidence="3">XRE family transcriptional regulator</fullName>
    </submittedName>
</protein>
<sequence length="180" mass="19551">MRTLRMLRQERGWTLDELARRTGLTKSYLSKVERGNSTPSIAVAIGLAEALGVDVTQLFGDAQDSANLEVRRVGTAADPTVPDSGSSFVHLAGGVVGKQMLPFLIYPPADEVECLYRAHSGDELILVRSGEIEMRFPDRTERLAAGDSVYFRGGIPHYVKSISPEPAEVLLVIAAPEEQA</sequence>
<dbReference type="InterPro" id="IPR013096">
    <property type="entry name" value="Cupin_2"/>
</dbReference>
<dbReference type="CDD" id="cd00093">
    <property type="entry name" value="HTH_XRE"/>
    <property type="match status" value="1"/>
</dbReference>
<dbReference type="GO" id="GO:0003677">
    <property type="term" value="F:DNA binding"/>
    <property type="evidence" value="ECO:0007669"/>
    <property type="project" value="UniProtKB-KW"/>
</dbReference>
<dbReference type="Gene3D" id="1.10.260.40">
    <property type="entry name" value="lambda repressor-like DNA-binding domains"/>
    <property type="match status" value="1"/>
</dbReference>
<dbReference type="KEGG" id="acab:QRX50_05845"/>
<name>A0A9Y2MX26_9PSEU</name>
<dbReference type="SUPFAM" id="SSF51182">
    <property type="entry name" value="RmlC-like cupins"/>
    <property type="match status" value="1"/>
</dbReference>
<dbReference type="InterPro" id="IPR010982">
    <property type="entry name" value="Lambda_DNA-bd_dom_sf"/>
</dbReference>
<evidence type="ECO:0000259" key="2">
    <source>
        <dbReference type="PROSITE" id="PS50943"/>
    </source>
</evidence>
<dbReference type="InterPro" id="IPR011051">
    <property type="entry name" value="RmlC_Cupin_sf"/>
</dbReference>
<reference evidence="3 4" key="1">
    <citation type="submission" date="2023-06" db="EMBL/GenBank/DDBJ databases">
        <authorList>
            <person name="Oyuntsetseg B."/>
            <person name="Kim S.B."/>
        </authorList>
    </citation>
    <scope>NUCLEOTIDE SEQUENCE [LARGE SCALE GENOMIC DNA]</scope>
    <source>
        <strain evidence="3 4">2-15</strain>
    </source>
</reference>
<evidence type="ECO:0000256" key="1">
    <source>
        <dbReference type="ARBA" id="ARBA00023125"/>
    </source>
</evidence>
<feature type="domain" description="HTH cro/C1-type" evidence="2">
    <location>
        <begin position="4"/>
        <end position="58"/>
    </location>
</feature>
<dbReference type="InterPro" id="IPR001387">
    <property type="entry name" value="Cro/C1-type_HTH"/>
</dbReference>
<dbReference type="GO" id="GO:0005829">
    <property type="term" value="C:cytosol"/>
    <property type="evidence" value="ECO:0007669"/>
    <property type="project" value="TreeGrafter"/>
</dbReference>
<dbReference type="Proteomes" id="UP001236014">
    <property type="component" value="Chromosome"/>
</dbReference>
<dbReference type="PANTHER" id="PTHR46797:SF1">
    <property type="entry name" value="METHYLPHOSPHONATE SYNTHASE"/>
    <property type="match status" value="1"/>
</dbReference>
<dbReference type="CDD" id="cd02209">
    <property type="entry name" value="cupin_XRE_C"/>
    <property type="match status" value="1"/>
</dbReference>
<dbReference type="GO" id="GO:0003700">
    <property type="term" value="F:DNA-binding transcription factor activity"/>
    <property type="evidence" value="ECO:0007669"/>
    <property type="project" value="TreeGrafter"/>
</dbReference>
<organism evidence="3 4">
    <name type="scientific">Amycolatopsis carbonis</name>
    <dbReference type="NCBI Taxonomy" id="715471"/>
    <lineage>
        <taxon>Bacteria</taxon>
        <taxon>Bacillati</taxon>
        <taxon>Actinomycetota</taxon>
        <taxon>Actinomycetes</taxon>
        <taxon>Pseudonocardiales</taxon>
        <taxon>Pseudonocardiaceae</taxon>
        <taxon>Amycolatopsis</taxon>
    </lineage>
</organism>
<proteinExistence type="predicted"/>
<dbReference type="PROSITE" id="PS50943">
    <property type="entry name" value="HTH_CROC1"/>
    <property type="match status" value="1"/>
</dbReference>
<dbReference type="RefSeq" id="WP_285970935.1">
    <property type="nucleotide sequence ID" value="NZ_CP127294.1"/>
</dbReference>
<dbReference type="PANTHER" id="PTHR46797">
    <property type="entry name" value="HTH-TYPE TRANSCRIPTIONAL REGULATOR"/>
    <property type="match status" value="1"/>
</dbReference>